<dbReference type="GeneID" id="31926650"/>
<name>A0AB72UA36_9PROT</name>
<accession>A0AB72UA36</accession>
<evidence type="ECO:0000313" key="1">
    <source>
        <dbReference type="EMBL" id="AJD51088.1"/>
    </source>
</evidence>
<gene>
    <name evidence="1" type="ORF">TH3_04840</name>
</gene>
<organism evidence="1 2">
    <name type="scientific">Thalassospira xiamenensis M-5 = DSM 17429</name>
    <dbReference type="NCBI Taxonomy" id="1123366"/>
    <lineage>
        <taxon>Bacteria</taxon>
        <taxon>Pseudomonadati</taxon>
        <taxon>Pseudomonadota</taxon>
        <taxon>Alphaproteobacteria</taxon>
        <taxon>Rhodospirillales</taxon>
        <taxon>Thalassospiraceae</taxon>
        <taxon>Thalassospira</taxon>
    </lineage>
</organism>
<dbReference type="AlphaFoldDB" id="A0AB72UA36"/>
<protein>
    <recommendedName>
        <fullName evidence="3">DUF2971 domain-containing protein</fullName>
    </recommendedName>
</protein>
<evidence type="ECO:0000313" key="2">
    <source>
        <dbReference type="Proteomes" id="UP000007127"/>
    </source>
</evidence>
<dbReference type="RefSeq" id="WP_007092298.1">
    <property type="nucleotide sequence ID" value="NZ_CP004388.1"/>
</dbReference>
<dbReference type="InterPro" id="IPR021352">
    <property type="entry name" value="DUF2971"/>
</dbReference>
<dbReference type="EMBL" id="CP004388">
    <property type="protein sequence ID" value="AJD51088.1"/>
    <property type="molecule type" value="Genomic_DNA"/>
</dbReference>
<evidence type="ECO:0008006" key="3">
    <source>
        <dbReference type="Google" id="ProtNLM"/>
    </source>
</evidence>
<sequence length="321" mass="36139">MKPNIEIPDRLYKYRAFSDLTVQALVSDELFFADPSTFNDPLDAKPCLTADLPASHLKDLLGQLVNQRREGEMAAAAKALKYKGPKTISHIFKQSTSAANRAISDVLYHASNPDFDDPNALSTLLATEIESELLKRYEAGIFCLAERSDCPLMWSHYGGQHTGICLGYSVPVDVSGGIRKVEYDKNRLVKASDVAAMLAGDNAAKQRVDGAVLLRKAPDWKYENEWRLIGERGLARNPLELEEVIFGLRCSAEVKFSLATAMAKRSRKVMFYEMRESRPSFELKKRELDFDEMNVYFPRRSRDVEDAFGPASDHEALDNFE</sequence>
<dbReference type="KEGG" id="txi:TH3_04840"/>
<proteinExistence type="predicted"/>
<dbReference type="Pfam" id="PF11185">
    <property type="entry name" value="DUF2971"/>
    <property type="match status" value="1"/>
</dbReference>
<dbReference type="Proteomes" id="UP000007127">
    <property type="component" value="Chromosome"/>
</dbReference>
<reference evidence="1 2" key="1">
    <citation type="journal article" date="2012" name="J. Bacteriol.">
        <title>Genome sequence of Thalassospira xiamenensis type strain M-5.</title>
        <authorList>
            <person name="Lai Q."/>
            <person name="Shao Z."/>
        </authorList>
    </citation>
    <scope>NUCLEOTIDE SEQUENCE [LARGE SCALE GENOMIC DNA]</scope>
    <source>
        <strain evidence="1 2">M-5</strain>
    </source>
</reference>